<dbReference type="PANTHER" id="PTHR43649:SF12">
    <property type="entry name" value="DIACETYLCHITOBIOSE BINDING PROTEIN DASA"/>
    <property type="match status" value="1"/>
</dbReference>
<dbReference type="PROSITE" id="PS51257">
    <property type="entry name" value="PROKAR_LIPOPROTEIN"/>
    <property type="match status" value="1"/>
</dbReference>
<protein>
    <submittedName>
        <fullName evidence="2">Extracellular solute-binding protein</fullName>
    </submittedName>
</protein>
<keyword evidence="1" id="KW-0732">Signal</keyword>
<dbReference type="Pfam" id="PF01547">
    <property type="entry name" value="SBP_bac_1"/>
    <property type="match status" value="1"/>
</dbReference>
<evidence type="ECO:0000256" key="1">
    <source>
        <dbReference type="SAM" id="SignalP"/>
    </source>
</evidence>
<sequence>MKKNTRWAALAATATIAAMALAGCSPASTNGGGGEGGEGGEAGSLEGQKITYWASNQGSSIEMDEEVLGESIDRFTEETGVEVELEVIPWPDLYNRILAAVSSGEGPDVLNIGNTWAVTLQATGAFEKFEGAALDAVGGKDRFVETSWATGGAEGQPVTSVPLYGLAYSLYYNTALFEEAGITEAPKTWDEFIETAQKLTKDTDGDGKTDQWGFALAGQRVSNNVHQAFVRGLQHGGALYTEDGKPDFANDGVVAGVADWLNLMGEDGVVDPSNAEFTEGSVLPGELMDGRAAMIFDQASGKTFASEGFTDFGVAPIPMLTEDATGLEGTQSHVAGINVSVFANSDAKEAALAFVGHLTSDEEQVLLNEAYTSLPVVTAVMDDEAFSTPEATAKKETYANHSQPMPLYPSEGQAETLIGEAIAGLFSKIAQGETVDEAAIKKALEDAQAQMPAS</sequence>
<dbReference type="Proteomes" id="UP000680132">
    <property type="component" value="Unassembled WGS sequence"/>
</dbReference>
<dbReference type="InterPro" id="IPR006059">
    <property type="entry name" value="SBP"/>
</dbReference>
<feature type="chain" id="PRO_5038778583" evidence="1">
    <location>
        <begin position="23"/>
        <end position="454"/>
    </location>
</feature>
<proteinExistence type="predicted"/>
<dbReference type="EMBL" id="JAGFOA010000001">
    <property type="protein sequence ID" value="MBO3662004.1"/>
    <property type="molecule type" value="Genomic_DNA"/>
</dbReference>
<comment type="caution">
    <text evidence="2">The sequence shown here is derived from an EMBL/GenBank/DDBJ whole genome shotgun (WGS) entry which is preliminary data.</text>
</comment>
<keyword evidence="3" id="KW-1185">Reference proteome</keyword>
<name>A0A939QG32_9MICO</name>
<accession>A0A939QG32</accession>
<dbReference type="InterPro" id="IPR050490">
    <property type="entry name" value="Bact_solute-bd_prot1"/>
</dbReference>
<organism evidence="2 3">
    <name type="scientific">Microbacterium stercoris</name>
    <dbReference type="NCBI Taxonomy" id="2820289"/>
    <lineage>
        <taxon>Bacteria</taxon>
        <taxon>Bacillati</taxon>
        <taxon>Actinomycetota</taxon>
        <taxon>Actinomycetes</taxon>
        <taxon>Micrococcales</taxon>
        <taxon>Microbacteriaceae</taxon>
        <taxon>Microbacterium</taxon>
    </lineage>
</organism>
<reference evidence="2" key="1">
    <citation type="submission" date="2021-03" db="EMBL/GenBank/DDBJ databases">
        <title>Microbacterium sp. nov., a novel actinobacterium isolated from cow dung.</title>
        <authorList>
            <person name="Zhang L."/>
        </authorList>
    </citation>
    <scope>NUCLEOTIDE SEQUENCE</scope>
    <source>
        <strain evidence="2">NEAU-LLB</strain>
    </source>
</reference>
<dbReference type="PANTHER" id="PTHR43649">
    <property type="entry name" value="ARABINOSE-BINDING PROTEIN-RELATED"/>
    <property type="match status" value="1"/>
</dbReference>
<dbReference type="SUPFAM" id="SSF53850">
    <property type="entry name" value="Periplasmic binding protein-like II"/>
    <property type="match status" value="1"/>
</dbReference>
<dbReference type="Gene3D" id="3.40.190.10">
    <property type="entry name" value="Periplasmic binding protein-like II"/>
    <property type="match status" value="1"/>
</dbReference>
<evidence type="ECO:0000313" key="3">
    <source>
        <dbReference type="Proteomes" id="UP000680132"/>
    </source>
</evidence>
<dbReference type="RefSeq" id="WP_208499380.1">
    <property type="nucleotide sequence ID" value="NZ_JAGFOA010000001.1"/>
</dbReference>
<feature type="signal peptide" evidence="1">
    <location>
        <begin position="1"/>
        <end position="22"/>
    </location>
</feature>
<dbReference type="AlphaFoldDB" id="A0A939QG32"/>
<gene>
    <name evidence="2" type="ORF">J5V96_00605</name>
</gene>
<evidence type="ECO:0000313" key="2">
    <source>
        <dbReference type="EMBL" id="MBO3662004.1"/>
    </source>
</evidence>